<dbReference type="Proteomes" id="UP000806542">
    <property type="component" value="Unassembled WGS sequence"/>
</dbReference>
<dbReference type="Gene3D" id="1.20.1270.90">
    <property type="entry name" value="AF1782-like"/>
    <property type="match status" value="1"/>
</dbReference>
<dbReference type="InterPro" id="IPR013783">
    <property type="entry name" value="Ig-like_fold"/>
</dbReference>
<keyword evidence="1" id="KW-0732">Signal</keyword>
<evidence type="ECO:0000313" key="4">
    <source>
        <dbReference type="Proteomes" id="UP000806542"/>
    </source>
</evidence>
<comment type="caution">
    <text evidence="3">The sequence shown here is derived from an EMBL/GenBank/DDBJ whole genome shotgun (WGS) entry which is preliminary data.</text>
</comment>
<dbReference type="SMART" id="SM00710">
    <property type="entry name" value="PbH1"/>
    <property type="match status" value="7"/>
</dbReference>
<feature type="signal peptide" evidence="1">
    <location>
        <begin position="1"/>
        <end position="24"/>
    </location>
</feature>
<evidence type="ECO:0000256" key="1">
    <source>
        <dbReference type="SAM" id="SignalP"/>
    </source>
</evidence>
<dbReference type="SUPFAM" id="SSF51126">
    <property type="entry name" value="Pectin lyase-like"/>
    <property type="match status" value="1"/>
</dbReference>
<keyword evidence="4" id="KW-1185">Reference proteome</keyword>
<evidence type="ECO:0000313" key="3">
    <source>
        <dbReference type="EMBL" id="MBE5038991.1"/>
    </source>
</evidence>
<dbReference type="InterPro" id="IPR012334">
    <property type="entry name" value="Pectin_lyas_fold"/>
</dbReference>
<organism evidence="3 4">
    <name type="scientific">Ructibacterium gallinarum</name>
    <dbReference type="NCBI Taxonomy" id="2779355"/>
    <lineage>
        <taxon>Bacteria</taxon>
        <taxon>Bacillati</taxon>
        <taxon>Bacillota</taxon>
        <taxon>Clostridia</taxon>
        <taxon>Eubacteriales</taxon>
        <taxon>Oscillospiraceae</taxon>
        <taxon>Ructibacterium</taxon>
    </lineage>
</organism>
<dbReference type="Gene3D" id="2.160.20.10">
    <property type="entry name" value="Single-stranded right-handed beta-helix, Pectin lyase-like"/>
    <property type="match status" value="2"/>
</dbReference>
<dbReference type="InterPro" id="IPR006626">
    <property type="entry name" value="PbH1"/>
</dbReference>
<dbReference type="Gene3D" id="2.60.120.560">
    <property type="entry name" value="Exo-inulinase, domain 1"/>
    <property type="match status" value="1"/>
</dbReference>
<name>A0A9D5LYV4_9FIRM</name>
<protein>
    <submittedName>
        <fullName evidence="3">Right-handed parallel beta-helix repeat-containing protein</fullName>
    </submittedName>
</protein>
<accession>A0A9D5LYV4</accession>
<evidence type="ECO:0000259" key="2">
    <source>
        <dbReference type="Pfam" id="PF13229"/>
    </source>
</evidence>
<gene>
    <name evidence="3" type="ORF">INF28_00725</name>
</gene>
<dbReference type="PANTHER" id="PTHR36453:SF1">
    <property type="entry name" value="RIGHT HANDED BETA HELIX DOMAIN-CONTAINING PROTEIN"/>
    <property type="match status" value="1"/>
</dbReference>
<dbReference type="Gene3D" id="2.60.40.10">
    <property type="entry name" value="Immunoglobulins"/>
    <property type="match status" value="1"/>
</dbReference>
<dbReference type="RefSeq" id="WP_226391544.1">
    <property type="nucleotide sequence ID" value="NZ_JADCKB010000001.1"/>
</dbReference>
<dbReference type="AlphaFoldDB" id="A0A9D5LYV4"/>
<proteinExistence type="predicted"/>
<reference evidence="3" key="1">
    <citation type="submission" date="2020-10" db="EMBL/GenBank/DDBJ databases">
        <title>ChiBAC.</title>
        <authorList>
            <person name="Zenner C."/>
            <person name="Hitch T.C.A."/>
            <person name="Clavel T."/>
        </authorList>
    </citation>
    <scope>NUCLEOTIDE SEQUENCE</scope>
    <source>
        <strain evidence="3">DSM 107454</strain>
    </source>
</reference>
<feature type="domain" description="Right handed beta helix" evidence="2">
    <location>
        <begin position="372"/>
        <end position="553"/>
    </location>
</feature>
<sequence>MRRKITAFSIAMIMMMGFCPQICAGTAAAVEIYVSPDGSDSATGEKDAPLRTIEGAKAMVQKKRASAAGEIAVIFASGEYQIDHTVNFTSDDSGTTAAPVVYRAAEGAEVTFSGSRSLNPAAFLPVTDKKIRERIQPEVVDKIGVIDLKSQGIDSLVPYVLPAYFFYTATDLPMLYVNDKRQTIARWPNVGYANVDKVINPGQRYEAGARHETASVPAVIEYTNERADRWKTAPDALLEGFFKYDYAYDRMKIGSVDPKANTITTKESVSTFGVVDGARYIVNNLLEELDMPGEFYIDREEVKLYFYPPYTLTDTSLELSVMSDVMFWLNGVSNVRFEGLRFERTMDTVMEMDNCTDVQIRGCTFKNIGKECISLTNGKRVAVTDSNFISFGSTGVYLRGGDQQTLTPGENSVTNCEFYDFGLNQKTYGAAVYMTGVGNSVEHCVMHEAPHYAISYSGNDHKIRYNEIYNVVKESLDAGAIYAGRSFVDRGTEIAYNYLHDIQYVEDGSAAALTVGIYMDDMLCGNHIHHNIIENTALGMLLGGGRDHIVHDNLIINGRESITFDSRGEGWGKSMAVEGGECYQSLQKVPYQSQTYSKYPNLSTILSDEQWVPKYNLLYDNLVVNTKPFYLQDSVIKYAERLENNINIEGTKDFENAAEHQFAFRADSELKQKLPNMEFNMDDFGIYTNEYRTEITPPQLQFKKSFPKTGEEEQQNLSNLFRWEAAEGADYYILRIAIDPEMKQIVYEKKTPYAYLEVKNLQANEMVYYWDVTAYAMGRQLKTQQYNRGKPYRFTTTQYDAQVTSSALEQTAVQAEQIIAQMQEGEEIGQYLPGSKQMLQDALTGARDVLSEEHPRQSEIDSVSANLSNVMNQVQKRQNRGFVNFSEFVGDKKSWGGNGGVSIEGNTVRCESDVIANTVRPMQNCEGISAMLEVETKGSWVAIALRQNDTSNYVYNTAGNCYLMVIKEDVIEFQKFTLGYSEFLDTLENKYIKNGEPCRLDFSAIDVESGVRILVRVNNETVFDYVDMNHPFYEAGNMALYNPSGGGYIQLSGVEETADDSLLGKAGVSEIKKAENLFAAGDWQQPAEEQAGLLRFSGEQNATKEKLPLNFETAFSIKAAPGEGDAWQALGFHMADGTCSPWETEGYLLVMRKDRMELVRCRGGKKEFLAIVPNALLGNGQWHDVKITSNQQVNGTLLTVFVDGKECIAYEDPYALSQAGYFAVYDHSGSGLELAAERGVS</sequence>
<dbReference type="InterPro" id="IPR039448">
    <property type="entry name" value="Beta_helix"/>
</dbReference>
<dbReference type="Pfam" id="PF13229">
    <property type="entry name" value="Beta_helix"/>
    <property type="match status" value="1"/>
</dbReference>
<dbReference type="InterPro" id="IPR011050">
    <property type="entry name" value="Pectin_lyase_fold/virulence"/>
</dbReference>
<feature type="chain" id="PRO_5039183181" evidence="1">
    <location>
        <begin position="25"/>
        <end position="1241"/>
    </location>
</feature>
<dbReference type="EMBL" id="JADCKB010000001">
    <property type="protein sequence ID" value="MBE5038991.1"/>
    <property type="molecule type" value="Genomic_DNA"/>
</dbReference>
<dbReference type="PANTHER" id="PTHR36453">
    <property type="entry name" value="SECRETED PROTEIN-RELATED"/>
    <property type="match status" value="1"/>
</dbReference>